<comment type="similarity">
    <text evidence="1 4">Belongs to the proteasome subunit S1 family.</text>
</comment>
<keyword evidence="2" id="KW-0677">Repeat</keyword>
<evidence type="ECO:0000256" key="1">
    <source>
        <dbReference type="ARBA" id="ARBA00006308"/>
    </source>
</evidence>
<accession>A0ABQ8XFH4</accession>
<feature type="compositionally biased region" description="Basic and acidic residues" evidence="6">
    <location>
        <begin position="1019"/>
        <end position="1030"/>
    </location>
</feature>
<evidence type="ECO:0000256" key="4">
    <source>
        <dbReference type="PIRNR" id="PIRNR015947"/>
    </source>
</evidence>
<feature type="compositionally biased region" description="Basic and acidic residues" evidence="6">
    <location>
        <begin position="880"/>
        <end position="898"/>
    </location>
</feature>
<reference evidence="9" key="1">
    <citation type="submission" date="2022-08" db="EMBL/GenBank/DDBJ databases">
        <title>Novel sulfate-reducing endosymbionts in the free-living metamonad Anaeramoeba.</title>
        <authorList>
            <person name="Jerlstrom-Hultqvist J."/>
            <person name="Cepicka I."/>
            <person name="Gallot-Lavallee L."/>
            <person name="Salas-Leiva D."/>
            <person name="Curtis B.A."/>
            <person name="Zahonova K."/>
            <person name="Pipaliya S."/>
            <person name="Dacks J."/>
            <person name="Roger A.J."/>
        </authorList>
    </citation>
    <scope>NUCLEOTIDE SEQUENCE</scope>
    <source>
        <strain evidence="9">Schooner1</strain>
    </source>
</reference>
<gene>
    <name evidence="9" type="ORF">M0813_05822</name>
</gene>
<dbReference type="SUPFAM" id="SSF48371">
    <property type="entry name" value="ARM repeat"/>
    <property type="match status" value="1"/>
</dbReference>
<dbReference type="Pfam" id="PF13646">
    <property type="entry name" value="HEAT_2"/>
    <property type="match status" value="1"/>
</dbReference>
<evidence type="ECO:0000256" key="3">
    <source>
        <dbReference type="ARBA" id="ARBA00022942"/>
    </source>
</evidence>
<protein>
    <submittedName>
        <fullName evidence="9">26s proteasome non-atpase regulatory subunit 1</fullName>
    </submittedName>
</protein>
<feature type="compositionally biased region" description="Acidic residues" evidence="6">
    <location>
        <begin position="953"/>
        <end position="965"/>
    </location>
</feature>
<keyword evidence="3 4" id="KW-0647">Proteasome</keyword>
<feature type="region of interest" description="Disordered" evidence="6">
    <location>
        <begin position="879"/>
        <end position="971"/>
    </location>
</feature>
<evidence type="ECO:0000259" key="7">
    <source>
        <dbReference type="Pfam" id="PF18004"/>
    </source>
</evidence>
<proteinExistence type="inferred from homology"/>
<dbReference type="PIRSF" id="PIRSF015947">
    <property type="entry name" value="26S_Psome_Rpn2"/>
    <property type="match status" value="1"/>
</dbReference>
<evidence type="ECO:0000259" key="8">
    <source>
        <dbReference type="Pfam" id="PF21505"/>
    </source>
</evidence>
<dbReference type="EMBL" id="JAOAOG010000300">
    <property type="protein sequence ID" value="KAJ6231397.1"/>
    <property type="molecule type" value="Genomic_DNA"/>
</dbReference>
<feature type="domain" description="26S proteasome regulatory subunit RPN2 C-terminal" evidence="7">
    <location>
        <begin position="831"/>
        <end position="936"/>
    </location>
</feature>
<evidence type="ECO:0000313" key="10">
    <source>
        <dbReference type="Proteomes" id="UP001150062"/>
    </source>
</evidence>
<dbReference type="PANTHER" id="PTHR10943">
    <property type="entry name" value="26S PROTEASOME NON-ATPASE REGULATORY SUBUNIT"/>
    <property type="match status" value="1"/>
</dbReference>
<dbReference type="InterPro" id="IPR040623">
    <property type="entry name" value="RPN2_C"/>
</dbReference>
<keyword evidence="10" id="KW-1185">Reference proteome</keyword>
<name>A0ABQ8XFH4_9EUKA</name>
<evidence type="ECO:0000256" key="5">
    <source>
        <dbReference type="SAM" id="Coils"/>
    </source>
</evidence>
<dbReference type="InterPro" id="IPR016024">
    <property type="entry name" value="ARM-type_fold"/>
</dbReference>
<feature type="region of interest" description="Disordered" evidence="6">
    <location>
        <begin position="1017"/>
        <end position="1040"/>
    </location>
</feature>
<dbReference type="InterPro" id="IPR016642">
    <property type="entry name" value="26S_Psome_Rpn2"/>
</dbReference>
<dbReference type="InterPro" id="IPR011989">
    <property type="entry name" value="ARM-like"/>
</dbReference>
<dbReference type="Pfam" id="PF21505">
    <property type="entry name" value="RPN2_N"/>
    <property type="match status" value="2"/>
</dbReference>
<evidence type="ECO:0000256" key="6">
    <source>
        <dbReference type="SAM" id="MobiDB-lite"/>
    </source>
</evidence>
<dbReference type="Pfam" id="PF18004">
    <property type="entry name" value="RPN2_C"/>
    <property type="match status" value="1"/>
</dbReference>
<sequence length="1040" mass="118310">MSVVLSTASGIIALLDEPDNDLKTYALRKLDGLVDQFWAEISDSIGKIEALYEDEEFPSRTLAAIVASKVYYHLGFLDDSLLFALGAGQLFDVSQRDEFTRTLISKTFNDYIEKRNVITEEEHKLKLKKQEEEKNKKQTIFDDEDEEDSELENMLIDSDEDSEQDEGLYETKNEKITIEKTKVEEIDPRLEKIINSVFRRCFLEKEFKEALGIAIEARRIDIIKEIIEMVENTDEMLTYCLSISRKYIQSRWYRQEVLTMLLEVYESRPELDYINICDILLFLNDVERLSEILNELILEKTKESHLIACQIGFDLYENASQHFLHELALLLPDPIPVNKPVEKDGIVAEYSPMEQKRIEYIKKMDQLKSILSGRTTINLHLQFLNRNNKTDLQNLIRLKEKTDSRHSLLTSMIVMAHGLLNCGTTSDVFLRDNLGWLAKISNWAKFCSTASLGLIHKGHLDKGFDVLEPYLPQGSGGSSPYSEGGSLYALGLINTNHGEEVTPFLLEALKNCQRNNIIQHGACLGIGLSSMAVGDMQIYEELRGVLYNDDAVAGEAAGIAMGLLMLGTGNRKAIQEMWNYAHQTEHEKIIRGVSVGMSLIMYGKEQEAEGLIEQLSSDKDSLLRYGAMFTIAMAYAGTSNEKALRKLLHVAVSDVNDDVRRAAVIAIGFLLFKEPKQVPKTLSLLAKSYNNSVRFGAAMALGITCAGTANKDALELLGPLTKDLNNIVRQGALIATGMVLMQSNEKQEPKVSKIKEQFYEIVSDKYEHKMTKMGAILGAGLIDAGGRNVTISMQTTTGENDMAAIVGLAIFSQYWFWHPLTYFISLAFQPTALIGLNKDLNMPKFKVKSNAKPSVFAYPSPLVEVKKVEKKVETAVLSVTKKEQRRQEEKAEQKKLNEDNSQMDSEEVDEKKKKQDDKKIIEEESTEKEKEKEKEKEREKEKEKEKEKKEKEEEKEEKEPEEEILENPTRITLDQRKYITFDVDPRYKPVKESAKFGIVMLLDTKPDEEEELIEISFDTAEKEEKEKEPEPPEPFEYFSD</sequence>
<dbReference type="InterPro" id="IPR048570">
    <property type="entry name" value="PSMD1_RPN2_N"/>
</dbReference>
<evidence type="ECO:0000256" key="2">
    <source>
        <dbReference type="ARBA" id="ARBA00022737"/>
    </source>
</evidence>
<feature type="coiled-coil region" evidence="5">
    <location>
        <begin position="120"/>
        <end position="147"/>
    </location>
</feature>
<dbReference type="Gene3D" id="1.25.10.10">
    <property type="entry name" value="Leucine-rich Repeat Variant"/>
    <property type="match status" value="1"/>
</dbReference>
<keyword evidence="5" id="KW-0175">Coiled coil</keyword>
<evidence type="ECO:0000313" key="9">
    <source>
        <dbReference type="EMBL" id="KAJ6231397.1"/>
    </source>
</evidence>
<feature type="domain" description="26S proteasome non-ATPase regulatory subunit 1/RPN2 N-terminal" evidence="8">
    <location>
        <begin position="7"/>
        <end position="125"/>
    </location>
</feature>
<comment type="caution">
    <text evidence="9">The sequence shown here is derived from an EMBL/GenBank/DDBJ whole genome shotgun (WGS) entry which is preliminary data.</text>
</comment>
<dbReference type="GO" id="GO:0000502">
    <property type="term" value="C:proteasome complex"/>
    <property type="evidence" value="ECO:0007669"/>
    <property type="project" value="UniProtKB-KW"/>
</dbReference>
<feature type="domain" description="26S proteasome non-ATPase regulatory subunit 1/RPN2 N-terminal" evidence="8">
    <location>
        <begin position="172"/>
        <end position="388"/>
    </location>
</feature>
<feature type="compositionally biased region" description="Basic and acidic residues" evidence="6">
    <location>
        <begin position="909"/>
        <end position="952"/>
    </location>
</feature>
<dbReference type="Proteomes" id="UP001150062">
    <property type="component" value="Unassembled WGS sequence"/>
</dbReference>
<dbReference type="PANTHER" id="PTHR10943:SF2">
    <property type="entry name" value="26S PROTEASOME NON-ATPASE REGULATORY SUBUNIT 1"/>
    <property type="match status" value="1"/>
</dbReference>
<organism evidence="9 10">
    <name type="scientific">Anaeramoeba flamelloides</name>
    <dbReference type="NCBI Taxonomy" id="1746091"/>
    <lineage>
        <taxon>Eukaryota</taxon>
        <taxon>Metamonada</taxon>
        <taxon>Anaeramoebidae</taxon>
        <taxon>Anaeramoeba</taxon>
    </lineage>
</organism>